<dbReference type="Gene3D" id="2.40.10.220">
    <property type="entry name" value="predicted glycosyltransferase like domains"/>
    <property type="match status" value="1"/>
</dbReference>
<dbReference type="Pfam" id="PF07238">
    <property type="entry name" value="PilZ"/>
    <property type="match status" value="1"/>
</dbReference>
<dbReference type="KEGG" id="ntt:TAO_1038"/>
<dbReference type="RefSeq" id="WP_231910595.1">
    <property type="nucleotide sequence ID" value="NZ_AP014836.1"/>
</dbReference>
<name>A0A1Q2SMN9_9GAMM</name>
<organism evidence="2 3">
    <name type="scientific">Candidatus Nitrosoglobus terrae</name>
    <dbReference type="NCBI Taxonomy" id="1630141"/>
    <lineage>
        <taxon>Bacteria</taxon>
        <taxon>Pseudomonadati</taxon>
        <taxon>Pseudomonadota</taxon>
        <taxon>Gammaproteobacteria</taxon>
        <taxon>Chromatiales</taxon>
        <taxon>Chromatiaceae</taxon>
        <taxon>Candidatus Nitrosoglobus</taxon>
    </lineage>
</organism>
<protein>
    <submittedName>
        <fullName evidence="2">Type IV pilus assembly PilZ</fullName>
    </submittedName>
</protein>
<accession>A0A1Q2SMN9</accession>
<keyword evidence="3" id="KW-1185">Reference proteome</keyword>
<gene>
    <name evidence="2" type="ORF">TAO_1038</name>
</gene>
<sequence length="123" mass="13595">MNTLNSPDFTSTQESVLSLTIKDINALYHAYISFIKNGGLFIPTSKSYSIGDTVFIQLLLLDEAQKTHIASKVVWVTPKGAQNSRAVGIGIQFNDDINGSTVRTKIETYLADMINSEKLTYTM</sequence>
<dbReference type="AlphaFoldDB" id="A0A1Q2SMN9"/>
<proteinExistence type="predicted"/>
<feature type="domain" description="PilZ" evidence="1">
    <location>
        <begin position="17"/>
        <end position="111"/>
    </location>
</feature>
<evidence type="ECO:0000313" key="2">
    <source>
        <dbReference type="EMBL" id="BAW80408.1"/>
    </source>
</evidence>
<evidence type="ECO:0000313" key="3">
    <source>
        <dbReference type="Proteomes" id="UP000243679"/>
    </source>
</evidence>
<dbReference type="InterPro" id="IPR009875">
    <property type="entry name" value="PilZ_domain"/>
</dbReference>
<dbReference type="GO" id="GO:0035438">
    <property type="term" value="F:cyclic-di-GMP binding"/>
    <property type="evidence" value="ECO:0007669"/>
    <property type="project" value="InterPro"/>
</dbReference>
<dbReference type="Proteomes" id="UP000243679">
    <property type="component" value="Chromosome"/>
</dbReference>
<reference evidence="2 3" key="1">
    <citation type="journal article" date="2017" name="ISME J.">
        <title>An acid-tolerant ammonia-oxidizing ?-proteobacterium from soil.</title>
        <authorList>
            <person name="Hayatsu M."/>
            <person name="Tago K."/>
            <person name="Uchiyama I."/>
            <person name="Toyoda A."/>
            <person name="Wang Y."/>
            <person name="Shimomura Y."/>
            <person name="Okubo T."/>
            <person name="Kurisu F."/>
            <person name="Hirono Y."/>
            <person name="Nonaka K."/>
            <person name="Akiyama H."/>
            <person name="Itoh T."/>
            <person name="Takami H."/>
        </authorList>
    </citation>
    <scope>NUCLEOTIDE SEQUENCE [LARGE SCALE GENOMIC DNA]</scope>
    <source>
        <strain evidence="2 3">TAO100</strain>
    </source>
</reference>
<dbReference type="EMBL" id="AP014836">
    <property type="protein sequence ID" value="BAW80408.1"/>
    <property type="molecule type" value="Genomic_DNA"/>
</dbReference>
<evidence type="ECO:0000259" key="1">
    <source>
        <dbReference type="Pfam" id="PF07238"/>
    </source>
</evidence>